<keyword evidence="5" id="KW-1185">Reference proteome</keyword>
<dbReference type="PROSITE" id="PS51125">
    <property type="entry name" value="NHL"/>
    <property type="match status" value="1"/>
</dbReference>
<dbReference type="Gene3D" id="2.120.10.30">
    <property type="entry name" value="TolB, C-terminal domain"/>
    <property type="match status" value="1"/>
</dbReference>
<protein>
    <submittedName>
        <fullName evidence="3">Uncharacterized protein</fullName>
    </submittedName>
</protein>
<dbReference type="OrthoDB" id="10044505at2759"/>
<organism evidence="3 5">
    <name type="scientific">Didymodactylos carnosus</name>
    <dbReference type="NCBI Taxonomy" id="1234261"/>
    <lineage>
        <taxon>Eukaryota</taxon>
        <taxon>Metazoa</taxon>
        <taxon>Spiralia</taxon>
        <taxon>Gnathifera</taxon>
        <taxon>Rotifera</taxon>
        <taxon>Eurotatoria</taxon>
        <taxon>Bdelloidea</taxon>
        <taxon>Philodinida</taxon>
        <taxon>Philodinidae</taxon>
        <taxon>Didymodactylos</taxon>
    </lineage>
</organism>
<feature type="non-terminal residue" evidence="3">
    <location>
        <position position="1"/>
    </location>
</feature>
<dbReference type="Proteomes" id="UP000681722">
    <property type="component" value="Unassembled WGS sequence"/>
</dbReference>
<gene>
    <name evidence="3" type="ORF">GPM918_LOCUS46834</name>
    <name evidence="4" type="ORF">SRO942_LOCUS28143</name>
</gene>
<evidence type="ECO:0000256" key="2">
    <source>
        <dbReference type="PROSITE-ProRule" id="PRU00504"/>
    </source>
</evidence>
<dbReference type="InterPro" id="IPR011042">
    <property type="entry name" value="6-blade_b-propeller_TolB-like"/>
</dbReference>
<reference evidence="3" key="1">
    <citation type="submission" date="2021-02" db="EMBL/GenBank/DDBJ databases">
        <authorList>
            <person name="Nowell W R."/>
        </authorList>
    </citation>
    <scope>NUCLEOTIDE SEQUENCE</scope>
</reference>
<dbReference type="EMBL" id="CAJNOQ010076345">
    <property type="protein sequence ID" value="CAF1689666.1"/>
    <property type="molecule type" value="Genomic_DNA"/>
</dbReference>
<evidence type="ECO:0000313" key="4">
    <source>
        <dbReference type="EMBL" id="CAF4084901.1"/>
    </source>
</evidence>
<name>A0A816HR05_9BILA</name>
<dbReference type="InterPro" id="IPR001258">
    <property type="entry name" value="NHL_repeat"/>
</dbReference>
<dbReference type="Proteomes" id="UP000663829">
    <property type="component" value="Unassembled WGS sequence"/>
</dbReference>
<sequence length="51" mass="5566">QGNRNDQLDSPQGIYVDGSGSIYIADTNNHRIQKWSRGSSTGSGSRGSYYN</sequence>
<dbReference type="AlphaFoldDB" id="A0A816HR05"/>
<comment type="caution">
    <text evidence="3">The sequence shown here is derived from an EMBL/GenBank/DDBJ whole genome shotgun (WGS) entry which is preliminary data.</text>
</comment>
<dbReference type="Pfam" id="PF01436">
    <property type="entry name" value="NHL"/>
    <property type="match status" value="1"/>
</dbReference>
<evidence type="ECO:0000313" key="5">
    <source>
        <dbReference type="Proteomes" id="UP000663829"/>
    </source>
</evidence>
<dbReference type="EMBL" id="CAJOBC010029824">
    <property type="protein sequence ID" value="CAF4084901.1"/>
    <property type="molecule type" value="Genomic_DNA"/>
</dbReference>
<evidence type="ECO:0000313" key="3">
    <source>
        <dbReference type="EMBL" id="CAF1689666.1"/>
    </source>
</evidence>
<proteinExistence type="predicted"/>
<evidence type="ECO:0000256" key="1">
    <source>
        <dbReference type="ARBA" id="ARBA00022737"/>
    </source>
</evidence>
<dbReference type="SUPFAM" id="SSF101898">
    <property type="entry name" value="NHL repeat"/>
    <property type="match status" value="1"/>
</dbReference>
<feature type="repeat" description="NHL" evidence="2">
    <location>
        <begin position="1"/>
        <end position="38"/>
    </location>
</feature>
<accession>A0A816HR05</accession>
<keyword evidence="1" id="KW-0677">Repeat</keyword>